<dbReference type="PANTHER" id="PTHR43077:SF10">
    <property type="entry name" value="TRANSPORT PERMEASE PROTEIN"/>
    <property type="match status" value="1"/>
</dbReference>
<keyword evidence="4 5" id="KW-0472">Membrane</keyword>
<dbReference type="STRING" id="178339.BH719_03485"/>
<dbReference type="PANTHER" id="PTHR43077">
    <property type="entry name" value="TRANSPORT PERMEASE YVFS-RELATED"/>
    <property type="match status" value="1"/>
</dbReference>
<evidence type="ECO:0008006" key="9">
    <source>
        <dbReference type="Google" id="ProtNLM"/>
    </source>
</evidence>
<feature type="transmembrane region" description="Helical" evidence="5">
    <location>
        <begin position="695"/>
        <end position="715"/>
    </location>
</feature>
<keyword evidence="3 5" id="KW-1133">Transmembrane helix</keyword>
<keyword evidence="6" id="KW-0732">Signal</keyword>
<dbReference type="AlphaFoldDB" id="A0A1D8B1L5"/>
<dbReference type="KEGG" id="phon:BH719_03485"/>
<evidence type="ECO:0000313" key="8">
    <source>
        <dbReference type="Proteomes" id="UP000095214"/>
    </source>
</evidence>
<feature type="transmembrane region" description="Helical" evidence="5">
    <location>
        <begin position="595"/>
        <end position="620"/>
    </location>
</feature>
<protein>
    <recommendedName>
        <fullName evidence="9">YhgE/Pip domain-containing protein</fullName>
    </recommendedName>
</protein>
<evidence type="ECO:0000256" key="5">
    <source>
        <dbReference type="SAM" id="Phobius"/>
    </source>
</evidence>
<dbReference type="Gene3D" id="1.10.287.950">
    <property type="entry name" value="Methyl-accepting chemotaxis protein"/>
    <property type="match status" value="2"/>
</dbReference>
<dbReference type="InterPro" id="IPR023908">
    <property type="entry name" value="xxxLxxG_rpt"/>
</dbReference>
<keyword evidence="2 5" id="KW-0812">Transmembrane</keyword>
<dbReference type="GO" id="GO:0016020">
    <property type="term" value="C:membrane"/>
    <property type="evidence" value="ECO:0007669"/>
    <property type="project" value="UniProtKB-SubCell"/>
</dbReference>
<organism evidence="7 8">
    <name type="scientific">Pauljensenia hongkongensis</name>
    <dbReference type="NCBI Taxonomy" id="178339"/>
    <lineage>
        <taxon>Bacteria</taxon>
        <taxon>Bacillati</taxon>
        <taxon>Actinomycetota</taxon>
        <taxon>Actinomycetes</taxon>
        <taxon>Actinomycetales</taxon>
        <taxon>Actinomycetaceae</taxon>
        <taxon>Pauljensenia</taxon>
    </lineage>
</organism>
<feature type="transmembrane region" description="Helical" evidence="5">
    <location>
        <begin position="753"/>
        <end position="773"/>
    </location>
</feature>
<dbReference type="NCBIfam" id="TIGR03057">
    <property type="entry name" value="xxxLxxG_by_4"/>
    <property type="match status" value="3"/>
</dbReference>
<sequence length="790" mass="75237">MRKHRILYAFLLLLPAVLSLAALAGADNADGGASRVRAAIVNDDQIATTADGTQIPGGRQIIAELTKDPAPAGASLTWEVVSAQSAQSGLDDGAYQAVVTIPADFSQGLASVIEGESTAAPVVTVRTGNGADARAGAINEALVRAAGTQFGGTLTIAYISRAMTGLSQVSDSLSAAADGARKVADGQGEAMSGAAQLASAAGQLDSGLGQLASGAGQLDSGAHQLSANTAAASAGAGQLASGTAQLEGGLGALDSGANDLSGGAARLDAGITAYVQGAGALDANGQTLASGAQSLAGSIDSYIAGVAGVHAGIGQIRGQLGQFDTSGLAGMQTQLQGAAAGAGTLAEGASQIEGLVGACQAGSAEACAGITAAAQQLNQGAAGLRSQLESGASQVGGAAAQLGGGLAQLDGGLEQLSSGMDAGLVGSSADQLSAGAHALAEGVGQMASGLSALNSASPALSDASARVAQGSTALSGAAASASSASTSLSAGAAELASGTGQLAAGAEDLSGATGVLAAGSSELAQGGGRMSGAAAQLGQGLGQLQSGADSLADQLGAAAQQVPSYTQDQADESARAIGAPVGVDASGQAADAQALWAPTVVALVAWVGALVGVVGAGALSSRSIDSPSSPAQLAWASLSKPLVVSVLAGGAVAGVLALAGVVPTHPLGAVVVATGVFAAFTVVNQALIGVFGRNGGLIASGAGALAQITTLSAVAPPDSLGGAFGALRPIMPLSAADTVMRWAVLGVGSPTRASWALALWTGASLLVVVAAIAKRRRTSLAELRVEAAVA</sequence>
<keyword evidence="8" id="KW-1185">Reference proteome</keyword>
<comment type="subcellular location">
    <subcellularLocation>
        <location evidence="1">Membrane</location>
        <topology evidence="1">Multi-pass membrane protein</topology>
    </subcellularLocation>
</comment>
<evidence type="ECO:0000256" key="2">
    <source>
        <dbReference type="ARBA" id="ARBA00022692"/>
    </source>
</evidence>
<dbReference type="Proteomes" id="UP000095214">
    <property type="component" value="Chromosome"/>
</dbReference>
<proteinExistence type="predicted"/>
<evidence type="ECO:0000256" key="1">
    <source>
        <dbReference type="ARBA" id="ARBA00004141"/>
    </source>
</evidence>
<dbReference type="InterPro" id="IPR051328">
    <property type="entry name" value="T7SS_ABC-Transporter"/>
</dbReference>
<reference evidence="7 8" key="1">
    <citation type="submission" date="2016-09" db="EMBL/GenBank/DDBJ databases">
        <title>Complete genome sequence of Actinomyces hongkongensis HKU8.</title>
        <authorList>
            <person name="Gao Y.-X."/>
            <person name="Zhou Y.-Y."/>
            <person name="Xie Y."/>
            <person name="Wang M."/>
            <person name="Wang S.-J."/>
            <person name="Shen S.-G."/>
        </authorList>
    </citation>
    <scope>NUCLEOTIDE SEQUENCE [LARGE SCALE GENOMIC DNA]</scope>
    <source>
        <strain evidence="7 8">HKU8</strain>
    </source>
</reference>
<gene>
    <name evidence="7" type="ORF">BH719_03485</name>
</gene>
<feature type="chain" id="PRO_5039449531" description="YhgE/Pip domain-containing protein" evidence="6">
    <location>
        <begin position="25"/>
        <end position="790"/>
    </location>
</feature>
<dbReference type="EMBL" id="CP017298">
    <property type="protein sequence ID" value="AOS47035.1"/>
    <property type="molecule type" value="Genomic_DNA"/>
</dbReference>
<evidence type="ECO:0000256" key="6">
    <source>
        <dbReference type="SAM" id="SignalP"/>
    </source>
</evidence>
<evidence type="ECO:0000313" key="7">
    <source>
        <dbReference type="EMBL" id="AOS47035.1"/>
    </source>
</evidence>
<feature type="transmembrane region" description="Helical" evidence="5">
    <location>
        <begin position="641"/>
        <end position="661"/>
    </location>
</feature>
<dbReference type="RefSeq" id="WP_009743366.1">
    <property type="nucleotide sequence ID" value="NZ_CP017298.1"/>
</dbReference>
<accession>A0A1D8B1L5</accession>
<evidence type="ECO:0000256" key="3">
    <source>
        <dbReference type="ARBA" id="ARBA00022989"/>
    </source>
</evidence>
<evidence type="ECO:0000256" key="4">
    <source>
        <dbReference type="ARBA" id="ARBA00023136"/>
    </source>
</evidence>
<dbReference type="OrthoDB" id="9811483at2"/>
<feature type="transmembrane region" description="Helical" evidence="5">
    <location>
        <begin position="667"/>
        <end position="688"/>
    </location>
</feature>
<feature type="signal peptide" evidence="6">
    <location>
        <begin position="1"/>
        <end position="24"/>
    </location>
</feature>
<name>A0A1D8B1L5_9ACTO</name>